<accession>A0A397SIS4</accession>
<reference evidence="1 2" key="1">
    <citation type="submission" date="2018-06" db="EMBL/GenBank/DDBJ databases">
        <title>Comparative genomics reveals the genomic features of Rhizophagus irregularis, R. cerebriforme, R. diaphanum and Gigaspora rosea, and their symbiotic lifestyle signature.</title>
        <authorList>
            <person name="Morin E."/>
            <person name="San Clemente H."/>
            <person name="Chen E.C.H."/>
            <person name="De La Providencia I."/>
            <person name="Hainaut M."/>
            <person name="Kuo A."/>
            <person name="Kohler A."/>
            <person name="Murat C."/>
            <person name="Tang N."/>
            <person name="Roy S."/>
            <person name="Loubradou J."/>
            <person name="Henrissat B."/>
            <person name="Grigoriev I.V."/>
            <person name="Corradi N."/>
            <person name="Roux C."/>
            <person name="Martin F.M."/>
        </authorList>
    </citation>
    <scope>NUCLEOTIDE SEQUENCE [LARGE SCALE GENOMIC DNA]</scope>
    <source>
        <strain evidence="1 2">DAOM 227022</strain>
    </source>
</reference>
<protein>
    <submittedName>
        <fullName evidence="1">Uncharacterized protein</fullName>
    </submittedName>
</protein>
<proteinExistence type="predicted"/>
<dbReference type="OrthoDB" id="10432545at2759"/>
<name>A0A397SIS4_9GLOM</name>
<dbReference type="Proteomes" id="UP000265703">
    <property type="component" value="Unassembled WGS sequence"/>
</dbReference>
<keyword evidence="2" id="KW-1185">Reference proteome</keyword>
<comment type="caution">
    <text evidence="1">The sequence shown here is derived from an EMBL/GenBank/DDBJ whole genome shotgun (WGS) entry which is preliminary data.</text>
</comment>
<dbReference type="EMBL" id="QKYT01000485">
    <property type="protein sequence ID" value="RIA84536.1"/>
    <property type="molecule type" value="Genomic_DNA"/>
</dbReference>
<gene>
    <name evidence="1" type="ORF">C1645_832099</name>
</gene>
<organism evidence="1 2">
    <name type="scientific">Glomus cerebriforme</name>
    <dbReference type="NCBI Taxonomy" id="658196"/>
    <lineage>
        <taxon>Eukaryota</taxon>
        <taxon>Fungi</taxon>
        <taxon>Fungi incertae sedis</taxon>
        <taxon>Mucoromycota</taxon>
        <taxon>Glomeromycotina</taxon>
        <taxon>Glomeromycetes</taxon>
        <taxon>Glomerales</taxon>
        <taxon>Glomeraceae</taxon>
        <taxon>Glomus</taxon>
    </lineage>
</organism>
<evidence type="ECO:0000313" key="1">
    <source>
        <dbReference type="EMBL" id="RIA84536.1"/>
    </source>
</evidence>
<evidence type="ECO:0000313" key="2">
    <source>
        <dbReference type="Proteomes" id="UP000265703"/>
    </source>
</evidence>
<dbReference type="AlphaFoldDB" id="A0A397SIS4"/>
<sequence>MVNIAFLTQYLIKGISIQPGDFYFYLAQSGEIYIAEILEVSLKKGRSYVRQEFISLEQEIKIIGRLYKNKPFDSQNFTPLYGENNETVGAFFIETYGF</sequence>